<dbReference type="EMBL" id="WCUP01000004">
    <property type="protein sequence ID" value="KAB4110214.1"/>
    <property type="molecule type" value="Genomic_DNA"/>
</dbReference>
<dbReference type="Proteomes" id="UP000438773">
    <property type="component" value="Unassembled WGS sequence"/>
</dbReference>
<evidence type="ECO:0000313" key="17">
    <source>
        <dbReference type="Proteomes" id="UP001222603"/>
    </source>
</evidence>
<reference evidence="10 11" key="1">
    <citation type="submission" date="2018-08" db="EMBL/GenBank/DDBJ databases">
        <title>A genome reference for cultivated species of the human gut microbiota.</title>
        <authorList>
            <person name="Zou Y."/>
            <person name="Xue W."/>
            <person name="Luo G."/>
        </authorList>
    </citation>
    <scope>NUCLEOTIDE SEQUENCE [LARGE SCALE GENOMIC DNA]</scope>
    <source>
        <strain evidence="10 11">AM50-4</strain>
    </source>
</reference>
<reference evidence="12 13" key="2">
    <citation type="journal article" date="2019" name="Nat. Med.">
        <title>A library of human gut bacterial isolates paired with longitudinal multiomics data enables mechanistic microbiome research.</title>
        <authorList>
            <person name="Poyet M."/>
            <person name="Groussin M."/>
            <person name="Gibbons S.M."/>
            <person name="Avila-Pacheco J."/>
            <person name="Jiang X."/>
            <person name="Kearney S.M."/>
            <person name="Perrotta A.R."/>
            <person name="Berdy B."/>
            <person name="Zhao S."/>
            <person name="Lieberman T.D."/>
            <person name="Swanson P.K."/>
            <person name="Smith M."/>
            <person name="Roesemann S."/>
            <person name="Alexander J.E."/>
            <person name="Rich S.A."/>
            <person name="Livny J."/>
            <person name="Vlamakis H."/>
            <person name="Clish C."/>
            <person name="Bullock K."/>
            <person name="Deik A."/>
            <person name="Scott J."/>
            <person name="Pierce K.A."/>
            <person name="Xavier R.J."/>
            <person name="Alm E.J."/>
        </authorList>
    </citation>
    <scope>NUCLEOTIDE SEQUENCE [LARGE SCALE GENOMIC DNA]</scope>
    <source>
        <strain evidence="7 15">BIOML-A21</strain>
        <strain evidence="4 14">BIOML-A36</strain>
        <strain evidence="6 13">BIOML-A37</strain>
        <strain evidence="5 12">BIOML-A38</strain>
        <strain evidence="8 16">BIOML-A5</strain>
    </source>
</reference>
<evidence type="ECO:0000313" key="12">
    <source>
        <dbReference type="Proteomes" id="UP000434462"/>
    </source>
</evidence>
<dbReference type="GO" id="GO:0016747">
    <property type="term" value="F:acyltransferase activity, transferring groups other than amino-acyl groups"/>
    <property type="evidence" value="ECO:0007669"/>
    <property type="project" value="InterPro"/>
</dbReference>
<keyword evidence="1 9" id="KW-0808">Transferase</keyword>
<dbReference type="Gene3D" id="3.40.630.30">
    <property type="match status" value="1"/>
</dbReference>
<keyword evidence="2 9" id="KW-0012">Acyltransferase</keyword>
<dbReference type="Proteomes" id="UP000442334">
    <property type="component" value="Unassembled WGS sequence"/>
</dbReference>
<evidence type="ECO:0000313" key="4">
    <source>
        <dbReference type="EMBL" id="KAB4110214.1"/>
    </source>
</evidence>
<evidence type="ECO:0000259" key="3">
    <source>
        <dbReference type="PROSITE" id="PS51186"/>
    </source>
</evidence>
<dbReference type="EMBL" id="WCTL01000009">
    <property type="protein sequence ID" value="KAB4236172.1"/>
    <property type="molecule type" value="Genomic_DNA"/>
</dbReference>
<dbReference type="Proteomes" id="UP001222603">
    <property type="component" value="Unassembled WGS sequence"/>
</dbReference>
<dbReference type="Pfam" id="PF13508">
    <property type="entry name" value="Acetyltransf_7"/>
    <property type="match status" value="1"/>
</dbReference>
<evidence type="ECO:0000313" key="13">
    <source>
        <dbReference type="Proteomes" id="UP000438773"/>
    </source>
</evidence>
<evidence type="ECO:0000313" key="16">
    <source>
        <dbReference type="Proteomes" id="UP000462376"/>
    </source>
</evidence>
<dbReference type="EMBL" id="JAQNSI010000406">
    <property type="protein sequence ID" value="MDC1901709.1"/>
    <property type="molecule type" value="Genomic_DNA"/>
</dbReference>
<feature type="domain" description="N-acetyltransferase" evidence="3">
    <location>
        <begin position="1"/>
        <end position="144"/>
    </location>
</feature>
<evidence type="ECO:0000256" key="1">
    <source>
        <dbReference type="ARBA" id="ARBA00022679"/>
    </source>
</evidence>
<dbReference type="PANTHER" id="PTHR43800">
    <property type="entry name" value="PEPTIDYL-LYSINE N-ACETYLTRANSFERASE YJAB"/>
    <property type="match status" value="1"/>
</dbReference>
<proteinExistence type="predicted"/>
<accession>A0A139K5J3</accession>
<evidence type="ECO:0000313" key="5">
    <source>
        <dbReference type="EMBL" id="KAB4115460.1"/>
    </source>
</evidence>
<dbReference type="InterPro" id="IPR016181">
    <property type="entry name" value="Acyl_CoA_acyltransferase"/>
</dbReference>
<dbReference type="EMBL" id="WCUQ01000006">
    <property type="protein sequence ID" value="KAB4124347.1"/>
    <property type="molecule type" value="Genomic_DNA"/>
</dbReference>
<dbReference type="RefSeq" id="WP_061411940.1">
    <property type="nucleotide sequence ID" value="NZ_CAXSUA010000004.1"/>
</dbReference>
<dbReference type="EMBL" id="QSEE01000012">
    <property type="protein sequence ID" value="RGZ47781.1"/>
    <property type="molecule type" value="Genomic_DNA"/>
</dbReference>
<evidence type="ECO:0000313" key="9">
    <source>
        <dbReference type="EMBL" id="MDC1901709.1"/>
    </source>
</evidence>
<organism evidence="9 17">
    <name type="scientific">Bacteroides uniformis</name>
    <dbReference type="NCBI Taxonomy" id="820"/>
    <lineage>
        <taxon>Bacteria</taxon>
        <taxon>Pseudomonadati</taxon>
        <taxon>Bacteroidota</taxon>
        <taxon>Bacteroidia</taxon>
        <taxon>Bacteroidales</taxon>
        <taxon>Bacteroidaceae</taxon>
        <taxon>Bacteroides</taxon>
    </lineage>
</organism>
<dbReference type="PROSITE" id="PS51186">
    <property type="entry name" value="GNAT"/>
    <property type="match status" value="1"/>
</dbReference>
<protein>
    <submittedName>
        <fullName evidence="9">GNAT family N-acetyltransferase</fullName>
        <ecNumber evidence="9">2.3.1.-</ecNumber>
    </submittedName>
</protein>
<dbReference type="EMBL" id="WCUR01000039">
    <property type="protein sequence ID" value="KAB4115460.1"/>
    <property type="molecule type" value="Genomic_DNA"/>
</dbReference>
<dbReference type="STRING" id="820.ERS852554_02528"/>
<evidence type="ECO:0000313" key="11">
    <source>
        <dbReference type="Proteomes" id="UP000283684"/>
    </source>
</evidence>
<sequence length="156" mass="18461">MMILRPTPQDYDELLTVWEASVRSTHHFLAEKDIQFYKPLIREQYFLAVELYIIRNEKEEIAAFMGLSDELIEMLFVRPDQQGKGYGKRLMEYAVHQKHIHKVDVNEQNGQACRFYQHLVFQVVSRDETDPTGKPFPILHLQLPTPPQITQIEHRL</sequence>
<dbReference type="CDD" id="cd04301">
    <property type="entry name" value="NAT_SF"/>
    <property type="match status" value="1"/>
</dbReference>
<dbReference type="Proteomes" id="UP000441711">
    <property type="component" value="Unassembled WGS sequence"/>
</dbReference>
<dbReference type="InterPro" id="IPR000182">
    <property type="entry name" value="GNAT_dom"/>
</dbReference>
<evidence type="ECO:0000313" key="8">
    <source>
        <dbReference type="EMBL" id="KAB4236172.1"/>
    </source>
</evidence>
<dbReference type="EC" id="2.3.1.-" evidence="9"/>
<dbReference type="EMBL" id="WCUA01000022">
    <property type="protein sequence ID" value="KAB4182984.1"/>
    <property type="molecule type" value="Genomic_DNA"/>
</dbReference>
<evidence type="ECO:0000313" key="15">
    <source>
        <dbReference type="Proteomes" id="UP000442334"/>
    </source>
</evidence>
<dbReference type="SUPFAM" id="SSF55729">
    <property type="entry name" value="Acyl-CoA N-acyltransferases (Nat)"/>
    <property type="match status" value="1"/>
</dbReference>
<evidence type="ECO:0000313" key="7">
    <source>
        <dbReference type="EMBL" id="KAB4182984.1"/>
    </source>
</evidence>
<dbReference type="Proteomes" id="UP000283684">
    <property type="component" value="Unassembled WGS sequence"/>
</dbReference>
<dbReference type="PANTHER" id="PTHR43800:SF1">
    <property type="entry name" value="PEPTIDYL-LYSINE N-ACETYLTRANSFERASE YJAB"/>
    <property type="match status" value="1"/>
</dbReference>
<name>A0A139K5J3_BACUN</name>
<evidence type="ECO:0000256" key="2">
    <source>
        <dbReference type="ARBA" id="ARBA00023315"/>
    </source>
</evidence>
<evidence type="ECO:0000313" key="6">
    <source>
        <dbReference type="EMBL" id="KAB4124347.1"/>
    </source>
</evidence>
<dbReference type="Proteomes" id="UP000434462">
    <property type="component" value="Unassembled WGS sequence"/>
</dbReference>
<reference evidence="9" key="3">
    <citation type="submission" date="2022-10" db="EMBL/GenBank/DDBJ databases">
        <title>Human gut microbiome strain richness.</title>
        <authorList>
            <person name="Chen-Liaw A."/>
        </authorList>
    </citation>
    <scope>NUCLEOTIDE SEQUENCE</scope>
    <source>
        <strain evidence="9">1001713st1_F9_1001713B170221_170320</strain>
    </source>
</reference>
<dbReference type="Proteomes" id="UP000462376">
    <property type="component" value="Unassembled WGS sequence"/>
</dbReference>
<evidence type="ECO:0000313" key="10">
    <source>
        <dbReference type="EMBL" id="RGZ47781.1"/>
    </source>
</evidence>
<gene>
    <name evidence="10" type="ORF">DW988_12730</name>
    <name evidence="8" type="ORF">GAP47_12040</name>
    <name evidence="7" type="ORF">GAQ34_16865</name>
    <name evidence="4" type="ORF">GAQ70_06435</name>
    <name evidence="5" type="ORF">GAQ72_12035</name>
    <name evidence="6" type="ORF">GAQ75_12105</name>
    <name evidence="9" type="ORF">POZ10_13920</name>
</gene>
<evidence type="ECO:0000313" key="14">
    <source>
        <dbReference type="Proteomes" id="UP000441711"/>
    </source>
</evidence>
<comment type="caution">
    <text evidence="9">The sequence shown here is derived from an EMBL/GenBank/DDBJ whole genome shotgun (WGS) entry which is preliminary data.</text>
</comment>
<dbReference type="AlphaFoldDB" id="A0A139K5J3"/>